<evidence type="ECO:0000259" key="2">
    <source>
        <dbReference type="Pfam" id="PF02668"/>
    </source>
</evidence>
<dbReference type="EMBL" id="DAAWYJ010000040">
    <property type="protein sequence ID" value="HAG0017795.1"/>
    <property type="molecule type" value="Genomic_DNA"/>
</dbReference>
<dbReference type="SUPFAM" id="SSF51197">
    <property type="entry name" value="Clavaminate synthase-like"/>
    <property type="match status" value="1"/>
</dbReference>
<comment type="caution">
    <text evidence="3">The sequence shown here is derived from an EMBL/GenBank/DDBJ whole genome shotgun (WGS) entry which is preliminary data.</text>
</comment>
<gene>
    <name evidence="3" type="ORF">G8O67_005189</name>
</gene>
<name>A0A756LA67_SALER</name>
<accession>A0A756LA67</accession>
<protein>
    <recommendedName>
        <fullName evidence="2">TauD/TfdA-like domain-containing protein</fullName>
    </recommendedName>
</protein>
<reference evidence="3" key="1">
    <citation type="journal article" date="2018" name="Genome Biol.">
        <title>SKESA: strategic k-mer extension for scrupulous assemblies.</title>
        <authorList>
            <person name="Souvorov A."/>
            <person name="Agarwala R."/>
            <person name="Lipman D.J."/>
        </authorList>
    </citation>
    <scope>NUCLEOTIDE SEQUENCE</scope>
    <source>
        <strain evidence="3">MA.CK_00/00002125</strain>
    </source>
</reference>
<organism evidence="3">
    <name type="scientific">Salmonella enterica</name>
    <name type="common">Salmonella choleraesuis</name>
    <dbReference type="NCBI Taxonomy" id="28901"/>
    <lineage>
        <taxon>Bacteria</taxon>
        <taxon>Pseudomonadati</taxon>
        <taxon>Pseudomonadota</taxon>
        <taxon>Gammaproteobacteria</taxon>
        <taxon>Enterobacterales</taxon>
        <taxon>Enterobacteriaceae</taxon>
        <taxon>Salmonella</taxon>
    </lineage>
</organism>
<dbReference type="GO" id="GO:0016706">
    <property type="term" value="F:2-oxoglutarate-dependent dioxygenase activity"/>
    <property type="evidence" value="ECO:0007669"/>
    <property type="project" value="UniProtKB-ARBA"/>
</dbReference>
<dbReference type="Pfam" id="PF02668">
    <property type="entry name" value="TauD"/>
    <property type="match status" value="1"/>
</dbReference>
<keyword evidence="1" id="KW-0560">Oxidoreductase</keyword>
<dbReference type="Gene3D" id="3.60.130.10">
    <property type="entry name" value="Clavaminate synthase-like"/>
    <property type="match status" value="1"/>
</dbReference>
<dbReference type="InterPro" id="IPR003819">
    <property type="entry name" value="TauD/TfdA-like"/>
</dbReference>
<dbReference type="AlphaFoldDB" id="A0A756LA67"/>
<proteinExistence type="predicted"/>
<evidence type="ECO:0000256" key="1">
    <source>
        <dbReference type="ARBA" id="ARBA00023002"/>
    </source>
</evidence>
<dbReference type="InterPro" id="IPR042098">
    <property type="entry name" value="TauD-like_sf"/>
</dbReference>
<reference evidence="3" key="2">
    <citation type="submission" date="2020-02" db="EMBL/GenBank/DDBJ databases">
        <authorList>
            <consortium name="NCBI Pathogen Detection Project"/>
        </authorList>
    </citation>
    <scope>NUCLEOTIDE SEQUENCE</scope>
    <source>
        <strain evidence="3">MA.CK_00/00002125</strain>
    </source>
</reference>
<feature type="domain" description="TauD/TfdA-like" evidence="2">
    <location>
        <begin position="62"/>
        <end position="307"/>
    </location>
</feature>
<evidence type="ECO:0000313" key="3">
    <source>
        <dbReference type="EMBL" id="HAG0017795.1"/>
    </source>
</evidence>
<sequence>MEVSKDIYINEAINISSVTIPIEIKNNINNLSYSENLRKNSNILHLCKIIRNLIDPKNIISDLIKDKVRLHGFTIVSGLPVDKDIPATPIRFIKEKPISKYIAEKNLIYLSSIFGKPHSYIEENNGEYIHDLYPIKGNEKIAAGTGSEVDLELHTEIAFDNNKPDYILLTAVRNRDGQNVPTTIVNVNEVLNELTEDELRILEKGDFFIRAPYSFSGGDNIFYRRSLVNLKDGNRLSFNFNPGVTYCITSESNILFEKLRSMFNKNVHEVFLEPGVAIIIDNNQMLHGRNSFIPKFDGKDRWLQRIYVKR</sequence>